<dbReference type="SUPFAM" id="SSF55961">
    <property type="entry name" value="Bet v1-like"/>
    <property type="match status" value="1"/>
</dbReference>
<comment type="caution">
    <text evidence="1">The sequence shown here is derived from an EMBL/GenBank/DDBJ whole genome shotgun (WGS) entry which is preliminary data.</text>
</comment>
<accession>A0ABT4SUQ1</accession>
<name>A0ABT4SUQ1_9ACTN</name>
<sequence>MRNRTEAPVVTSAARLIPRPDMSERHAILIDASRERVWEALTGMSADDVPLAKPLFAARSLVSRLVHGRTPQPGPGFTPLVVDPGREVVLGLIGQWWRLGRSEDVPVGSLETFEAFDRPGFAKGTFAFSLAEEGGRVRLTTETRVVATSPDALRAFRPYWIVIRPGSGLIRRLILSAVRSRALRS</sequence>
<dbReference type="Proteomes" id="UP001212498">
    <property type="component" value="Unassembled WGS sequence"/>
</dbReference>
<keyword evidence="2" id="KW-1185">Reference proteome</keyword>
<evidence type="ECO:0008006" key="3">
    <source>
        <dbReference type="Google" id="ProtNLM"/>
    </source>
</evidence>
<evidence type="ECO:0000313" key="2">
    <source>
        <dbReference type="Proteomes" id="UP001212498"/>
    </source>
</evidence>
<dbReference type="EMBL" id="JAPNUD010000019">
    <property type="protein sequence ID" value="MDA0641003.1"/>
    <property type="molecule type" value="Genomic_DNA"/>
</dbReference>
<evidence type="ECO:0000313" key="1">
    <source>
        <dbReference type="EMBL" id="MDA0641003.1"/>
    </source>
</evidence>
<reference evidence="1 2" key="1">
    <citation type="submission" date="2022-11" db="EMBL/GenBank/DDBJ databases">
        <title>Nonomuraea corallina sp. nov., a new species of the genus Nonomuraea isolated from sea side sediment in Thai sea.</title>
        <authorList>
            <person name="Ngamcharungchit C."/>
            <person name="Matsumoto A."/>
            <person name="Suriyachadkun C."/>
            <person name="Panbangred W."/>
            <person name="Inahashi Y."/>
            <person name="Intra B."/>
        </authorList>
    </citation>
    <scope>NUCLEOTIDE SEQUENCE [LARGE SCALE GENOMIC DNA]</scope>
    <source>
        <strain evidence="1 2">DSM 43553</strain>
    </source>
</reference>
<dbReference type="RefSeq" id="WP_271276034.1">
    <property type="nucleotide sequence ID" value="NZ_BAABFD010000025.1"/>
</dbReference>
<proteinExistence type="predicted"/>
<protein>
    <recommendedName>
        <fullName evidence="3">DUF1990 domain-containing protein</fullName>
    </recommendedName>
</protein>
<organism evidence="1 2">
    <name type="scientific">Nonomuraea ferruginea</name>
    <dbReference type="NCBI Taxonomy" id="46174"/>
    <lineage>
        <taxon>Bacteria</taxon>
        <taxon>Bacillati</taxon>
        <taxon>Actinomycetota</taxon>
        <taxon>Actinomycetes</taxon>
        <taxon>Streptosporangiales</taxon>
        <taxon>Streptosporangiaceae</taxon>
        <taxon>Nonomuraea</taxon>
    </lineage>
</organism>
<gene>
    <name evidence="1" type="ORF">OUY24_10275</name>
</gene>